<dbReference type="InterPro" id="IPR012796">
    <property type="entry name" value="Lysidine-tRNA-synth_C"/>
</dbReference>
<keyword evidence="5 8" id="KW-0547">Nucleotide-binding</keyword>
<comment type="subcellular location">
    <subcellularLocation>
        <location evidence="1 8">Cytoplasm</location>
    </subcellularLocation>
</comment>
<evidence type="ECO:0000256" key="2">
    <source>
        <dbReference type="ARBA" id="ARBA00022490"/>
    </source>
</evidence>
<proteinExistence type="inferred from homology"/>
<dbReference type="EMBL" id="AXDC01000001">
    <property type="protein sequence ID" value="ERM93340.1"/>
    <property type="molecule type" value="Genomic_DNA"/>
</dbReference>
<dbReference type="Pfam" id="PF01171">
    <property type="entry name" value="ATP_bind_3"/>
    <property type="match status" value="1"/>
</dbReference>
<dbReference type="InterPro" id="IPR014729">
    <property type="entry name" value="Rossmann-like_a/b/a_fold"/>
</dbReference>
<evidence type="ECO:0000256" key="6">
    <source>
        <dbReference type="ARBA" id="ARBA00022840"/>
    </source>
</evidence>
<dbReference type="SUPFAM" id="SSF56037">
    <property type="entry name" value="PheT/TilS domain"/>
    <property type="match status" value="1"/>
</dbReference>
<dbReference type="NCBIfam" id="TIGR02433">
    <property type="entry name" value="lysidine_TilS_C"/>
    <property type="match status" value="1"/>
</dbReference>
<dbReference type="Pfam" id="PF11734">
    <property type="entry name" value="TilS_C"/>
    <property type="match status" value="1"/>
</dbReference>
<dbReference type="GO" id="GO:0032267">
    <property type="term" value="F:tRNA(Ile)-lysidine synthase activity"/>
    <property type="evidence" value="ECO:0007669"/>
    <property type="project" value="UniProtKB-EC"/>
</dbReference>
<evidence type="ECO:0000256" key="3">
    <source>
        <dbReference type="ARBA" id="ARBA00022598"/>
    </source>
</evidence>
<dbReference type="InterPro" id="IPR012094">
    <property type="entry name" value="tRNA_Ile_lys_synt"/>
</dbReference>
<evidence type="ECO:0000313" key="10">
    <source>
        <dbReference type="EMBL" id="ERM93340.1"/>
    </source>
</evidence>
<dbReference type="GO" id="GO:0006400">
    <property type="term" value="P:tRNA modification"/>
    <property type="evidence" value="ECO:0007669"/>
    <property type="project" value="UniProtKB-UniRule"/>
</dbReference>
<protein>
    <recommendedName>
        <fullName evidence="8">tRNA(Ile)-lysidine synthase</fullName>
        <ecNumber evidence="8">6.3.4.19</ecNumber>
    </recommendedName>
    <alternativeName>
        <fullName evidence="8">tRNA(Ile)-2-lysyl-cytidine synthase</fullName>
    </alternativeName>
    <alternativeName>
        <fullName evidence="8">tRNA(Ile)-lysidine synthetase</fullName>
    </alternativeName>
</protein>
<comment type="catalytic activity">
    <reaction evidence="7 8">
        <text>cytidine(34) in tRNA(Ile2) + L-lysine + ATP = lysidine(34) in tRNA(Ile2) + AMP + diphosphate + H(+)</text>
        <dbReference type="Rhea" id="RHEA:43744"/>
        <dbReference type="Rhea" id="RHEA-COMP:10625"/>
        <dbReference type="Rhea" id="RHEA-COMP:10670"/>
        <dbReference type="ChEBI" id="CHEBI:15378"/>
        <dbReference type="ChEBI" id="CHEBI:30616"/>
        <dbReference type="ChEBI" id="CHEBI:32551"/>
        <dbReference type="ChEBI" id="CHEBI:33019"/>
        <dbReference type="ChEBI" id="CHEBI:82748"/>
        <dbReference type="ChEBI" id="CHEBI:83665"/>
        <dbReference type="ChEBI" id="CHEBI:456215"/>
        <dbReference type="EC" id="6.3.4.19"/>
    </reaction>
</comment>
<keyword evidence="4 8" id="KW-0819">tRNA processing</keyword>
<dbReference type="Proteomes" id="UP000016856">
    <property type="component" value="Unassembled WGS sequence"/>
</dbReference>
<accession>U5CKA8</accession>
<comment type="function">
    <text evidence="8">Ligates lysine onto the cytidine present at position 34 of the AUA codon-specific tRNA(Ile) that contains the anticodon CAU, in an ATP-dependent manner. Cytidine is converted to lysidine, thus changing the amino acid specificity of the tRNA from methionine to isoleucine.</text>
</comment>
<dbReference type="PANTHER" id="PTHR43033">
    <property type="entry name" value="TRNA(ILE)-LYSIDINE SYNTHASE-RELATED"/>
    <property type="match status" value="1"/>
</dbReference>
<feature type="binding site" evidence="8">
    <location>
        <begin position="35"/>
        <end position="40"/>
    </location>
    <ligand>
        <name>ATP</name>
        <dbReference type="ChEBI" id="CHEBI:30616"/>
    </ligand>
</feature>
<comment type="caution">
    <text evidence="10">The sequence shown here is derived from an EMBL/GenBank/DDBJ whole genome shotgun (WGS) entry which is preliminary data.</text>
</comment>
<name>U5CKA8_CALSX</name>
<keyword evidence="3 8" id="KW-0436">Ligase</keyword>
<dbReference type="HAMAP" id="MF_01161">
    <property type="entry name" value="tRNA_Ile_lys_synt"/>
    <property type="match status" value="1"/>
</dbReference>
<dbReference type="PANTHER" id="PTHR43033:SF1">
    <property type="entry name" value="TRNA(ILE)-LYSIDINE SYNTHASE-RELATED"/>
    <property type="match status" value="1"/>
</dbReference>
<dbReference type="Gene3D" id="1.20.59.20">
    <property type="match status" value="1"/>
</dbReference>
<gene>
    <name evidence="8" type="primary">tilS</name>
    <name evidence="10" type="ORF">O163_00115</name>
</gene>
<reference evidence="10 11" key="1">
    <citation type="journal article" date="2013" name="Genome Announc.">
        <title>Draft Genome Sequence of an Anaerobic and Extremophilic Bacterium, Caldanaerobacter yonseiensis, Isolated from a Geothermal Hot Stream.</title>
        <authorList>
            <person name="Lee S.J."/>
            <person name="Lee Y.J."/>
            <person name="Park G.S."/>
            <person name="Kim B.C."/>
            <person name="Lee S.J."/>
            <person name="Shin J.H."/>
            <person name="Lee D.W."/>
        </authorList>
    </citation>
    <scope>NUCLEOTIDE SEQUENCE [LARGE SCALE GENOMIC DNA]</scope>
    <source>
        <strain evidence="10 11">KB-1</strain>
    </source>
</reference>
<dbReference type="GO" id="GO:0005524">
    <property type="term" value="F:ATP binding"/>
    <property type="evidence" value="ECO:0007669"/>
    <property type="project" value="UniProtKB-UniRule"/>
</dbReference>
<dbReference type="PATRIC" id="fig|1388761.3.peg.21"/>
<dbReference type="InterPro" id="IPR012795">
    <property type="entry name" value="tRNA_Ile_lys_synt_N"/>
</dbReference>
<evidence type="ECO:0000256" key="8">
    <source>
        <dbReference type="HAMAP-Rule" id="MF_01161"/>
    </source>
</evidence>
<dbReference type="SUPFAM" id="SSF82829">
    <property type="entry name" value="MesJ substrate recognition domain-like"/>
    <property type="match status" value="1"/>
</dbReference>
<evidence type="ECO:0000256" key="4">
    <source>
        <dbReference type="ARBA" id="ARBA00022694"/>
    </source>
</evidence>
<sequence length="467" mass="54184">MTMSFQGFGMIEKVLKTIEKYNMIEKDDKIVMGISGGPDSLCMLDVLFNLKGKFNLKLYVVHVNHMIRGEDAKKDAEFVEKLCKDLDLPFFLFEENVPYLAKKMGLSEEQAGRYVRYKAFEETLKRVGGNKIAVAHNKNDVAETVLLNILRGTGLRGLIGIKPVNGNIIRPLIEIERREIEKYLKDKNLHPRIDHTNYEDLYTRNKIRLKVIPHIEEVFKIDLVENLSRMAAILLEEDDYLEAKCEEVFNQICEINGEEIKVDVDALKSQHTAIKRRLVRRMYFYVKGETDGLEYGHVEDVLNLLDKPTSSKIDLPFEIEALKMYNNLVIRKKKAKEKVKFKEVLKIPGVTTIEGIGKFKAYVVDISQVDDFNKGEYIKFFDYDKIKGEIVVKSREDGDRFSPLGMRGTKKLKEFFIDEKIPREERDYIPLVAIGKEIVWVVGYRMSEKFKVDKNTLKVLVIEYTKE</sequence>
<evidence type="ECO:0000259" key="9">
    <source>
        <dbReference type="SMART" id="SM00977"/>
    </source>
</evidence>
<evidence type="ECO:0000256" key="5">
    <source>
        <dbReference type="ARBA" id="ARBA00022741"/>
    </source>
</evidence>
<organism evidence="10 11">
    <name type="scientific">Caldanaerobacter subterraneus subsp. yonseiensis KB-1</name>
    <dbReference type="NCBI Taxonomy" id="1388761"/>
    <lineage>
        <taxon>Bacteria</taxon>
        <taxon>Bacillati</taxon>
        <taxon>Bacillota</taxon>
        <taxon>Clostridia</taxon>
        <taxon>Thermoanaerobacterales</taxon>
        <taxon>Thermoanaerobacteraceae</taxon>
        <taxon>Caldanaerobacter</taxon>
    </lineage>
</organism>
<evidence type="ECO:0000256" key="1">
    <source>
        <dbReference type="ARBA" id="ARBA00004496"/>
    </source>
</evidence>
<comment type="similarity">
    <text evidence="8">Belongs to the tRNA(Ile)-lysidine synthase family.</text>
</comment>
<dbReference type="EC" id="6.3.4.19" evidence="8"/>
<evidence type="ECO:0000313" key="11">
    <source>
        <dbReference type="Proteomes" id="UP000016856"/>
    </source>
</evidence>
<dbReference type="NCBIfam" id="TIGR02432">
    <property type="entry name" value="lysidine_TilS_N"/>
    <property type="match status" value="1"/>
</dbReference>
<dbReference type="SUPFAM" id="SSF52402">
    <property type="entry name" value="Adenine nucleotide alpha hydrolases-like"/>
    <property type="match status" value="1"/>
</dbReference>
<dbReference type="AlphaFoldDB" id="U5CKA8"/>
<comment type="domain">
    <text evidence="8">The N-terminal region contains the highly conserved SGGXDS motif, predicted to be a P-loop motif involved in ATP binding.</text>
</comment>
<dbReference type="CDD" id="cd01992">
    <property type="entry name" value="TilS_N"/>
    <property type="match status" value="1"/>
</dbReference>
<evidence type="ECO:0000256" key="7">
    <source>
        <dbReference type="ARBA" id="ARBA00048539"/>
    </source>
</evidence>
<feature type="domain" description="Lysidine-tRNA(Ile) synthetase C-terminal" evidence="9">
    <location>
        <begin position="390"/>
        <end position="462"/>
    </location>
</feature>
<dbReference type="Gene3D" id="3.40.50.620">
    <property type="entry name" value="HUPs"/>
    <property type="match status" value="1"/>
</dbReference>
<dbReference type="SMART" id="SM00977">
    <property type="entry name" value="TilS_C"/>
    <property type="match status" value="1"/>
</dbReference>
<dbReference type="InterPro" id="IPR011063">
    <property type="entry name" value="TilS/TtcA_N"/>
</dbReference>
<keyword evidence="6 8" id="KW-0067">ATP-binding</keyword>
<dbReference type="GO" id="GO:0005737">
    <property type="term" value="C:cytoplasm"/>
    <property type="evidence" value="ECO:0007669"/>
    <property type="project" value="UniProtKB-SubCell"/>
</dbReference>
<keyword evidence="2 8" id="KW-0963">Cytoplasm</keyword>